<keyword evidence="2 6" id="KW-0808">Transferase</keyword>
<dbReference type="InterPro" id="IPR001227">
    <property type="entry name" value="Ac_transferase_dom_sf"/>
</dbReference>
<dbReference type="EMBL" id="JBFTWV010000123">
    <property type="protein sequence ID" value="KAL2786232.1"/>
    <property type="molecule type" value="Genomic_DNA"/>
</dbReference>
<organism evidence="6 7">
    <name type="scientific">Aspergillus keveii</name>
    <dbReference type="NCBI Taxonomy" id="714993"/>
    <lineage>
        <taxon>Eukaryota</taxon>
        <taxon>Fungi</taxon>
        <taxon>Dikarya</taxon>
        <taxon>Ascomycota</taxon>
        <taxon>Pezizomycotina</taxon>
        <taxon>Eurotiomycetes</taxon>
        <taxon>Eurotiomycetidae</taxon>
        <taxon>Eurotiales</taxon>
        <taxon>Aspergillaceae</taxon>
        <taxon>Aspergillus</taxon>
        <taxon>Aspergillus subgen. Nidulantes</taxon>
    </lineage>
</organism>
<dbReference type="InterPro" id="IPR016035">
    <property type="entry name" value="Acyl_Trfase/lysoPLipase"/>
</dbReference>
<keyword evidence="7" id="KW-1185">Reference proteome</keyword>
<name>A0ABR4FSJ2_9EURO</name>
<evidence type="ECO:0000256" key="4">
    <source>
        <dbReference type="ARBA" id="ARBA00048462"/>
    </source>
</evidence>
<dbReference type="Gene3D" id="3.40.366.10">
    <property type="entry name" value="Malonyl-Coenzyme A Acyl Carrier Protein, domain 2"/>
    <property type="match status" value="1"/>
</dbReference>
<protein>
    <recommendedName>
        <fullName evidence="1">[acyl-carrier-protein] S-malonyltransferase</fullName>
        <ecNumber evidence="1">2.3.1.39</ecNumber>
    </recommendedName>
</protein>
<dbReference type="Pfam" id="PF00698">
    <property type="entry name" value="Acyl_transf_1"/>
    <property type="match status" value="1"/>
</dbReference>
<evidence type="ECO:0000256" key="3">
    <source>
        <dbReference type="ARBA" id="ARBA00023315"/>
    </source>
</evidence>
<dbReference type="Gene3D" id="3.30.70.250">
    <property type="entry name" value="Malonyl-CoA ACP transacylase, ACP-binding"/>
    <property type="match status" value="1"/>
</dbReference>
<keyword evidence="6" id="KW-0378">Hydrolase</keyword>
<sequence>MSTYLRRGGSFGEALHHGLYKAPSRAKSQTRCAANSNPTRPLRTALFFPGHGVQRVGMARPWIDNFPHIASRFLDEMDSILGFRLSQIIAKGPNSELNKTENSQPAIMATSVLILRILESKFAFDTKARVDVTLGHSLGEFSALVAGGYIRFSDALKLVRRRAEIMSRCTQQAASETGEDYGMIALVCEPEHMDGLLNTINEFLNPSPADFHDESSNFGLPPIQQVVIANINSKNQIVLSGSMERIRTLLIQLRQFSGHDPRAVRLKSESPFHNPIMAPAAEYMRSALREIPITFPADLPCVSNISGRPFASEDKLRELLSQQCVDTVKWWDSIRYLDQERGVKRWIGVGPGKVGRNLVGKEVGRVMAKGGGVWAICDARDVEDILVALEDTEREMVPDRAWS</sequence>
<proteinExistence type="predicted"/>
<evidence type="ECO:0000259" key="5">
    <source>
        <dbReference type="SMART" id="SM00827"/>
    </source>
</evidence>
<dbReference type="SUPFAM" id="SSF52151">
    <property type="entry name" value="FabD/lysophospholipase-like"/>
    <property type="match status" value="1"/>
</dbReference>
<gene>
    <name evidence="6" type="ORF">BJX66DRAFT_38358</name>
</gene>
<dbReference type="InterPro" id="IPR050858">
    <property type="entry name" value="Mal-CoA-ACP_Trans/PKS_FabD"/>
</dbReference>
<dbReference type="EC" id="2.3.1.39" evidence="1"/>
<dbReference type="InterPro" id="IPR016036">
    <property type="entry name" value="Malonyl_transacylase_ACP-bd"/>
</dbReference>
<reference evidence="6 7" key="1">
    <citation type="submission" date="2024-07" db="EMBL/GenBank/DDBJ databases">
        <title>Section-level genome sequencing and comparative genomics of Aspergillus sections Usti and Cavernicolus.</title>
        <authorList>
            <consortium name="Lawrence Berkeley National Laboratory"/>
            <person name="Nybo J.L."/>
            <person name="Vesth T.C."/>
            <person name="Theobald S."/>
            <person name="Frisvad J.C."/>
            <person name="Larsen T.O."/>
            <person name="Kjaerboelling I."/>
            <person name="Rothschild-Mancinelli K."/>
            <person name="Lyhne E.K."/>
            <person name="Kogle M.E."/>
            <person name="Barry K."/>
            <person name="Clum A."/>
            <person name="Na H."/>
            <person name="Ledsgaard L."/>
            <person name="Lin J."/>
            <person name="Lipzen A."/>
            <person name="Kuo A."/>
            <person name="Riley R."/>
            <person name="Mondo S."/>
            <person name="Labutti K."/>
            <person name="Haridas S."/>
            <person name="Pangalinan J."/>
            <person name="Salamov A.A."/>
            <person name="Simmons B.A."/>
            <person name="Magnuson J.K."/>
            <person name="Chen J."/>
            <person name="Drula E."/>
            <person name="Henrissat B."/>
            <person name="Wiebenga A."/>
            <person name="Lubbers R.J."/>
            <person name="Gomes A.C."/>
            <person name="Makela M.R."/>
            <person name="Stajich J."/>
            <person name="Grigoriev I.V."/>
            <person name="Mortensen U.H."/>
            <person name="De Vries R.P."/>
            <person name="Baker S.E."/>
            <person name="Andersen M.R."/>
        </authorList>
    </citation>
    <scope>NUCLEOTIDE SEQUENCE [LARGE SCALE GENOMIC DNA]</scope>
    <source>
        <strain evidence="6 7">CBS 209.92</strain>
    </source>
</reference>
<dbReference type="GO" id="GO:0016740">
    <property type="term" value="F:transferase activity"/>
    <property type="evidence" value="ECO:0007669"/>
    <property type="project" value="UniProtKB-KW"/>
</dbReference>
<dbReference type="PANTHER" id="PTHR42681:SF1">
    <property type="entry name" value="MALONYL-COA-ACYL CARRIER PROTEIN TRANSACYLASE, MITOCHONDRIAL"/>
    <property type="match status" value="1"/>
</dbReference>
<comment type="caution">
    <text evidence="6">The sequence shown here is derived from an EMBL/GenBank/DDBJ whole genome shotgun (WGS) entry which is preliminary data.</text>
</comment>
<accession>A0ABR4FSJ2</accession>
<comment type="catalytic activity">
    <reaction evidence="4">
        <text>holo-[ACP] + malonyl-CoA = malonyl-[ACP] + CoA</text>
        <dbReference type="Rhea" id="RHEA:41792"/>
        <dbReference type="Rhea" id="RHEA-COMP:9623"/>
        <dbReference type="Rhea" id="RHEA-COMP:9685"/>
        <dbReference type="ChEBI" id="CHEBI:57287"/>
        <dbReference type="ChEBI" id="CHEBI:57384"/>
        <dbReference type="ChEBI" id="CHEBI:64479"/>
        <dbReference type="ChEBI" id="CHEBI:78449"/>
        <dbReference type="EC" id="2.3.1.39"/>
    </reaction>
</comment>
<dbReference type="PANTHER" id="PTHR42681">
    <property type="entry name" value="MALONYL-COA-ACYL CARRIER PROTEIN TRANSACYLASE, MITOCHONDRIAL"/>
    <property type="match status" value="1"/>
</dbReference>
<evidence type="ECO:0000313" key="6">
    <source>
        <dbReference type="EMBL" id="KAL2786232.1"/>
    </source>
</evidence>
<dbReference type="GO" id="GO:0016787">
    <property type="term" value="F:hydrolase activity"/>
    <property type="evidence" value="ECO:0007669"/>
    <property type="project" value="UniProtKB-KW"/>
</dbReference>
<dbReference type="SMART" id="SM00827">
    <property type="entry name" value="PKS_AT"/>
    <property type="match status" value="1"/>
</dbReference>
<evidence type="ECO:0000256" key="2">
    <source>
        <dbReference type="ARBA" id="ARBA00022679"/>
    </source>
</evidence>
<dbReference type="InterPro" id="IPR014043">
    <property type="entry name" value="Acyl_transferase_dom"/>
</dbReference>
<evidence type="ECO:0000256" key="1">
    <source>
        <dbReference type="ARBA" id="ARBA00013258"/>
    </source>
</evidence>
<dbReference type="Proteomes" id="UP001610563">
    <property type="component" value="Unassembled WGS sequence"/>
</dbReference>
<dbReference type="SUPFAM" id="SSF55048">
    <property type="entry name" value="Probable ACP-binding domain of malonyl-CoA ACP transacylase"/>
    <property type="match status" value="1"/>
</dbReference>
<evidence type="ECO:0000313" key="7">
    <source>
        <dbReference type="Proteomes" id="UP001610563"/>
    </source>
</evidence>
<keyword evidence="3" id="KW-0012">Acyltransferase</keyword>
<feature type="domain" description="Malonyl-CoA:ACP transacylase (MAT)" evidence="5">
    <location>
        <begin position="47"/>
        <end position="382"/>
    </location>
</feature>